<evidence type="ECO:0000256" key="5">
    <source>
        <dbReference type="ARBA" id="ARBA00022592"/>
    </source>
</evidence>
<evidence type="ECO:0000256" key="2">
    <source>
        <dbReference type="ARBA" id="ARBA00004193"/>
    </source>
</evidence>
<dbReference type="PANTHER" id="PTHR30570:SF1">
    <property type="entry name" value="PHOSPHATE-BINDING PROTEIN PSTS"/>
    <property type="match status" value="1"/>
</dbReference>
<dbReference type="EMBL" id="ATAX01000008">
    <property type="protein sequence ID" value="EWM54915.1"/>
    <property type="molecule type" value="Genomic_DNA"/>
</dbReference>
<dbReference type="Pfam" id="PF12849">
    <property type="entry name" value="PBP_like_2"/>
    <property type="match status" value="1"/>
</dbReference>
<evidence type="ECO:0000256" key="6">
    <source>
        <dbReference type="ARBA" id="ARBA00022729"/>
    </source>
</evidence>
<reference evidence="10 11" key="1">
    <citation type="journal article" date="2014" name="PLoS ONE">
        <title>Rumen cellulosomics: divergent fiber-degrading strategies revealed by comparative genome-wide analysis of six ruminococcal strains.</title>
        <authorList>
            <person name="Dassa B."/>
            <person name="Borovok I."/>
            <person name="Ruimy-Israeli V."/>
            <person name="Lamed R."/>
            <person name="Flint H.J."/>
            <person name="Duncan S.H."/>
            <person name="Henrissat B."/>
            <person name="Coutinho P."/>
            <person name="Morrison M."/>
            <person name="Mosoni P."/>
            <person name="Yeoman C.J."/>
            <person name="White B.A."/>
            <person name="Bayer E.A."/>
        </authorList>
    </citation>
    <scope>NUCLEOTIDE SEQUENCE [LARGE SCALE GENOMIC DNA]</scope>
    <source>
        <strain evidence="10 11">007c</strain>
    </source>
</reference>
<keyword evidence="8" id="KW-0449">Lipoprotein</keyword>
<dbReference type="PATRIC" id="fig|1341157.4.peg.534"/>
<keyword evidence="11" id="KW-1185">Reference proteome</keyword>
<dbReference type="Gene3D" id="3.40.190.10">
    <property type="entry name" value="Periplasmic binding protein-like II"/>
    <property type="match status" value="2"/>
</dbReference>
<keyword evidence="6" id="KW-0732">Signal</keyword>
<evidence type="ECO:0000256" key="4">
    <source>
        <dbReference type="ARBA" id="ARBA00011529"/>
    </source>
</evidence>
<evidence type="ECO:0000256" key="8">
    <source>
        <dbReference type="ARBA" id="ARBA00023288"/>
    </source>
</evidence>
<organism evidence="10 11">
    <name type="scientific">Ruminococcus flavefaciens 007c</name>
    <dbReference type="NCBI Taxonomy" id="1341157"/>
    <lineage>
        <taxon>Bacteria</taxon>
        <taxon>Bacillati</taxon>
        <taxon>Bacillota</taxon>
        <taxon>Clostridia</taxon>
        <taxon>Eubacteriales</taxon>
        <taxon>Oscillospiraceae</taxon>
        <taxon>Ruminococcus</taxon>
    </lineage>
</organism>
<dbReference type="InterPro" id="IPR024370">
    <property type="entry name" value="PBP_domain"/>
</dbReference>
<name>W7V1Q2_RUMFL</name>
<keyword evidence="5" id="KW-0592">Phosphate transport</keyword>
<accession>W7V1Q2</accession>
<comment type="subcellular location">
    <subcellularLocation>
        <location evidence="2">Cell membrane</location>
        <topology evidence="2">Lipid-anchor</topology>
    </subcellularLocation>
</comment>
<dbReference type="Proteomes" id="UP000019365">
    <property type="component" value="Unassembled WGS sequence"/>
</dbReference>
<evidence type="ECO:0000259" key="9">
    <source>
        <dbReference type="Pfam" id="PF12849"/>
    </source>
</evidence>
<comment type="subunit">
    <text evidence="4">The complex is composed of two ATP-binding proteins (PstB), two transmembrane proteins (PstC and PstA) and a solute-binding protein (PstS).</text>
</comment>
<keyword evidence="7" id="KW-0564">Palmitate</keyword>
<feature type="domain" description="PBP" evidence="9">
    <location>
        <begin position="112"/>
        <end position="303"/>
    </location>
</feature>
<sequence length="317" mass="34728">MGTAKKLGAIALLIGAFAAFDLSVYGLFTKRCIDTSSEEMKKYSVEIHRYMPFDENSEAVKVDTDTEFREDLPVLDGAAALYPIFSGIVNSVYPADSVRFENGEFTADSALHYTNTRGAYKAVADGDADIIFCAGPNDEQLAYAEEKGAELEMVPIGREAFVFIVNSGNPVDGLTSEQVRDIFAGDIKMWSEVGGEHLPIEALSRNKGSGSQTTMDRFMGGREQKYNYLGGFGRSIGYSFRYYVDNMVGNGGAKKLALDGVYPDKEHIADGTYPLASTFYAVYRKDNENEQIPALIDWILSDEGQSVVEKAGYVPVS</sequence>
<evidence type="ECO:0000256" key="3">
    <source>
        <dbReference type="ARBA" id="ARBA00008725"/>
    </source>
</evidence>
<dbReference type="OrthoDB" id="9790048at2"/>
<comment type="similarity">
    <text evidence="3">Belongs to the PstS family.</text>
</comment>
<dbReference type="GO" id="GO:0005886">
    <property type="term" value="C:plasma membrane"/>
    <property type="evidence" value="ECO:0007669"/>
    <property type="project" value="UniProtKB-SubCell"/>
</dbReference>
<dbReference type="eggNOG" id="COG0226">
    <property type="taxonomic scope" value="Bacteria"/>
</dbReference>
<dbReference type="RefSeq" id="WP_019679198.1">
    <property type="nucleotide sequence ID" value="NZ_ATAX01000008.1"/>
</dbReference>
<evidence type="ECO:0000313" key="10">
    <source>
        <dbReference type="EMBL" id="EWM54915.1"/>
    </source>
</evidence>
<dbReference type="AlphaFoldDB" id="W7V1Q2"/>
<comment type="function">
    <text evidence="1">Part of the ABC transporter complex PstSACB involved in phosphate import.</text>
</comment>
<dbReference type="SUPFAM" id="SSF53850">
    <property type="entry name" value="Periplasmic binding protein-like II"/>
    <property type="match status" value="1"/>
</dbReference>
<dbReference type="PANTHER" id="PTHR30570">
    <property type="entry name" value="PERIPLASMIC PHOSPHATE BINDING COMPONENT OF PHOSPHATE ABC TRANSPORTER"/>
    <property type="match status" value="1"/>
</dbReference>
<evidence type="ECO:0000256" key="1">
    <source>
        <dbReference type="ARBA" id="ARBA00002841"/>
    </source>
</evidence>
<comment type="caution">
    <text evidence="10">The sequence shown here is derived from an EMBL/GenBank/DDBJ whole genome shotgun (WGS) entry which is preliminary data.</text>
</comment>
<evidence type="ECO:0000313" key="11">
    <source>
        <dbReference type="Proteomes" id="UP000019365"/>
    </source>
</evidence>
<proteinExistence type="inferred from homology"/>
<evidence type="ECO:0000256" key="7">
    <source>
        <dbReference type="ARBA" id="ARBA00023139"/>
    </source>
</evidence>
<dbReference type="GO" id="GO:0006817">
    <property type="term" value="P:phosphate ion transport"/>
    <property type="evidence" value="ECO:0007669"/>
    <property type="project" value="UniProtKB-KW"/>
</dbReference>
<keyword evidence="5" id="KW-0813">Transport</keyword>
<dbReference type="InterPro" id="IPR050811">
    <property type="entry name" value="Phosphate_ABC_transporter"/>
</dbReference>
<protein>
    <recommendedName>
        <fullName evidence="9">PBP domain-containing protein</fullName>
    </recommendedName>
</protein>
<gene>
    <name evidence="10" type="ORF">RF007C_11290</name>
</gene>